<dbReference type="SUPFAM" id="SSF52540">
    <property type="entry name" value="P-loop containing nucleoside triphosphate hydrolases"/>
    <property type="match status" value="1"/>
</dbReference>
<feature type="coiled-coil region" evidence="2">
    <location>
        <begin position="296"/>
        <end position="323"/>
    </location>
</feature>
<dbReference type="STRING" id="157072.A0A024ULY1"/>
<reference evidence="4" key="1">
    <citation type="submission" date="2013-12" db="EMBL/GenBank/DDBJ databases">
        <title>The Genome Sequence of Aphanomyces invadans NJM9701.</title>
        <authorList>
            <consortium name="The Broad Institute Genomics Platform"/>
            <person name="Russ C."/>
            <person name="Tyler B."/>
            <person name="van West P."/>
            <person name="Dieguez-Uribeondo J."/>
            <person name="Young S.K."/>
            <person name="Zeng Q."/>
            <person name="Gargeya S."/>
            <person name="Fitzgerald M."/>
            <person name="Abouelleil A."/>
            <person name="Alvarado L."/>
            <person name="Chapman S.B."/>
            <person name="Gainer-Dewar J."/>
            <person name="Goldberg J."/>
            <person name="Griggs A."/>
            <person name="Gujja S."/>
            <person name="Hansen M."/>
            <person name="Howarth C."/>
            <person name="Imamovic A."/>
            <person name="Ireland A."/>
            <person name="Larimer J."/>
            <person name="McCowan C."/>
            <person name="Murphy C."/>
            <person name="Pearson M."/>
            <person name="Poon T.W."/>
            <person name="Priest M."/>
            <person name="Roberts A."/>
            <person name="Saif S."/>
            <person name="Shea T."/>
            <person name="Sykes S."/>
            <person name="Wortman J."/>
            <person name="Nusbaum C."/>
            <person name="Birren B."/>
        </authorList>
    </citation>
    <scope>NUCLEOTIDE SEQUENCE [LARGE SCALE GENOMIC DNA]</scope>
    <source>
        <strain evidence="4">NJM9701</strain>
    </source>
</reference>
<evidence type="ECO:0000313" key="4">
    <source>
        <dbReference type="EMBL" id="ETW07309.1"/>
    </source>
</evidence>
<dbReference type="InterPro" id="IPR036961">
    <property type="entry name" value="Kinesin_motor_dom_sf"/>
</dbReference>
<keyword evidence="1" id="KW-0505">Motor protein</keyword>
<gene>
    <name evidence="4" type="ORF">H310_01858</name>
</gene>
<dbReference type="InterPro" id="IPR027640">
    <property type="entry name" value="Kinesin-like_fam"/>
</dbReference>
<dbReference type="OrthoDB" id="79363at2759"/>
<dbReference type="GO" id="GO:0007018">
    <property type="term" value="P:microtubule-based movement"/>
    <property type="evidence" value="ECO:0007669"/>
    <property type="project" value="InterPro"/>
</dbReference>
<dbReference type="eggNOG" id="KOG4280">
    <property type="taxonomic scope" value="Eukaryota"/>
</dbReference>
<dbReference type="EMBL" id="KI913954">
    <property type="protein sequence ID" value="ETW07309.1"/>
    <property type="molecule type" value="Genomic_DNA"/>
</dbReference>
<dbReference type="PROSITE" id="PS50067">
    <property type="entry name" value="KINESIN_MOTOR_2"/>
    <property type="match status" value="1"/>
</dbReference>
<feature type="binding site" evidence="1">
    <location>
        <begin position="101"/>
        <end position="108"/>
    </location>
    <ligand>
        <name>ATP</name>
        <dbReference type="ChEBI" id="CHEBI:30616"/>
    </ligand>
</feature>
<dbReference type="GO" id="GO:0008017">
    <property type="term" value="F:microtubule binding"/>
    <property type="evidence" value="ECO:0007669"/>
    <property type="project" value="InterPro"/>
</dbReference>
<evidence type="ECO:0000259" key="3">
    <source>
        <dbReference type="PROSITE" id="PS50067"/>
    </source>
</evidence>
<proteinExistence type="inferred from homology"/>
<dbReference type="PANTHER" id="PTHR47969:SF29">
    <property type="entry name" value="KINESIN-LIKE PROTEIN"/>
    <property type="match status" value="1"/>
</dbReference>
<dbReference type="AlphaFoldDB" id="A0A024ULY1"/>
<comment type="similarity">
    <text evidence="1">Belongs to the TRAFAC class myosin-kinesin ATPase superfamily. Kinesin family.</text>
</comment>
<dbReference type="VEuPathDB" id="FungiDB:H310_01858"/>
<dbReference type="GO" id="GO:0007052">
    <property type="term" value="P:mitotic spindle organization"/>
    <property type="evidence" value="ECO:0007669"/>
    <property type="project" value="TreeGrafter"/>
</dbReference>
<accession>A0A024ULY1</accession>
<dbReference type="PANTHER" id="PTHR47969">
    <property type="entry name" value="CHROMOSOME-ASSOCIATED KINESIN KIF4A-RELATED"/>
    <property type="match status" value="1"/>
</dbReference>
<dbReference type="GO" id="GO:0005875">
    <property type="term" value="C:microtubule associated complex"/>
    <property type="evidence" value="ECO:0007669"/>
    <property type="project" value="TreeGrafter"/>
</dbReference>
<dbReference type="RefSeq" id="XP_008863402.1">
    <property type="nucleotide sequence ID" value="XM_008865180.1"/>
</dbReference>
<dbReference type="Pfam" id="PF00225">
    <property type="entry name" value="Kinesin"/>
    <property type="match status" value="1"/>
</dbReference>
<feature type="domain" description="Kinesin motor" evidence="3">
    <location>
        <begin position="15"/>
        <end position="174"/>
    </location>
</feature>
<name>A0A024ULY1_9STRA</name>
<evidence type="ECO:0000256" key="1">
    <source>
        <dbReference type="PROSITE-ProRule" id="PRU00283"/>
    </source>
</evidence>
<keyword evidence="2" id="KW-0175">Coiled coil</keyword>
<dbReference type="SMART" id="SM00129">
    <property type="entry name" value="KISc"/>
    <property type="match status" value="1"/>
</dbReference>
<dbReference type="Gene3D" id="3.40.850.10">
    <property type="entry name" value="Kinesin motor domain"/>
    <property type="match status" value="2"/>
</dbReference>
<dbReference type="GO" id="GO:0051231">
    <property type="term" value="P:spindle elongation"/>
    <property type="evidence" value="ECO:0007669"/>
    <property type="project" value="TreeGrafter"/>
</dbReference>
<dbReference type="GeneID" id="20078908"/>
<sequence>MSPTTYLPPVDDVISVRTVIRIRSLMATHTIVCYVHRLRGPGFGGVATPSVEVMGAKHADNKLYMADHVRSENSTQDDVCATVSAVEAWIAGCNESVVAYGESGAGKTYSMHARDVAGTDGWHRGLVPRMLQALLHATKDAPVECVRSFVEMYNEKIHDVLGVRAGDPKNIRENTALNQVFVQDVVQVPVVHQIAPATQRPQLSVLRCVDLAECKKNASKEDKGRITHQQVVGVLFVVGVLSALVECLERALGGNAKTTCMATVSTEEKWMTDTLSKLQLVDRTTHITSRVKPNGTEGVERMVQSLQREVATLKESLANERHHVDAVVGPTTEVDMRKNVHNKSCSVGDANGVIPVASAVKLKHVINSQNEEGCADDAAMGGQVRTTQKILEPSNKFKRVDHGRSTPLQVDVAVATDEVMPPPNSPAWELLPSMEVAVDLFILGICVGRFFRTSSRAPVQYSVNRTGYA</sequence>
<organism evidence="4">
    <name type="scientific">Aphanomyces invadans</name>
    <dbReference type="NCBI Taxonomy" id="157072"/>
    <lineage>
        <taxon>Eukaryota</taxon>
        <taxon>Sar</taxon>
        <taxon>Stramenopiles</taxon>
        <taxon>Oomycota</taxon>
        <taxon>Saprolegniomycetes</taxon>
        <taxon>Saprolegniales</taxon>
        <taxon>Verrucalvaceae</taxon>
        <taxon>Aphanomyces</taxon>
    </lineage>
</organism>
<evidence type="ECO:0000256" key="2">
    <source>
        <dbReference type="SAM" id="Coils"/>
    </source>
</evidence>
<keyword evidence="1" id="KW-0547">Nucleotide-binding</keyword>
<dbReference type="InterPro" id="IPR001752">
    <property type="entry name" value="Kinesin_motor_dom"/>
</dbReference>
<dbReference type="InterPro" id="IPR027417">
    <property type="entry name" value="P-loop_NTPase"/>
</dbReference>
<protein>
    <recommendedName>
        <fullName evidence="3">Kinesin motor domain-containing protein</fullName>
    </recommendedName>
</protein>
<keyword evidence="1" id="KW-0067">ATP-binding</keyword>
<dbReference type="GO" id="GO:0005524">
    <property type="term" value="F:ATP binding"/>
    <property type="evidence" value="ECO:0007669"/>
    <property type="project" value="UniProtKB-UniRule"/>
</dbReference>
<dbReference type="GO" id="GO:0003777">
    <property type="term" value="F:microtubule motor activity"/>
    <property type="evidence" value="ECO:0007669"/>
    <property type="project" value="InterPro"/>
</dbReference>
<dbReference type="PRINTS" id="PR00380">
    <property type="entry name" value="KINESINHEAVY"/>
</dbReference>